<name>A0ABS4E6Y7_9FIRM</name>
<reference evidence="1 2" key="1">
    <citation type="submission" date="2021-03" db="EMBL/GenBank/DDBJ databases">
        <title>Genomic Encyclopedia of Type Strains, Phase IV (KMG-IV): sequencing the most valuable type-strain genomes for metagenomic binning, comparative biology and taxonomic classification.</title>
        <authorList>
            <person name="Goeker M."/>
        </authorList>
    </citation>
    <scope>NUCLEOTIDE SEQUENCE [LARGE SCALE GENOMIC DNA]</scope>
    <source>
        <strain evidence="1 2">DSM 1289</strain>
    </source>
</reference>
<evidence type="ECO:0000313" key="2">
    <source>
        <dbReference type="Proteomes" id="UP000767291"/>
    </source>
</evidence>
<organism evidence="1 2">
    <name type="scientific">Metaclostridioides mangenotii</name>
    <dbReference type="NCBI Taxonomy" id="1540"/>
    <lineage>
        <taxon>Bacteria</taxon>
        <taxon>Bacillati</taxon>
        <taxon>Bacillota</taxon>
        <taxon>Clostridia</taxon>
        <taxon>Peptostreptococcales</taxon>
        <taxon>Peptostreptococcaceae</taxon>
        <taxon>Metaclostridioides</taxon>
    </lineage>
</organism>
<dbReference type="EMBL" id="JAGGJX010000001">
    <property type="protein sequence ID" value="MBP1853702.1"/>
    <property type="molecule type" value="Genomic_DNA"/>
</dbReference>
<proteinExistence type="predicted"/>
<sequence length="249" mass="27255">MKNNRINKILATTMATTILVTPIAPNVHAMEAIKSESTYIVNNLEPDEQSEEWIKSIDDVTGEEFLLNEVTNEKVYDVFETQDGETVKLSIDEALLKFTQSVPINEEPTIQPRIESFFKKTSSKQITGSAKKLTQDVAGGSKGATISVSNSATISETFSISLDATMKKKVRAGAGFSWNTSLSRSVTTTHRVPAKKIGYVAFKPYYNQVTGKLTTMLHSGESTTKTVTANSPKRLSTGVCDGLEYLVTK</sequence>
<protein>
    <submittedName>
        <fullName evidence="1">Uncharacterized protein</fullName>
    </submittedName>
</protein>
<dbReference type="Proteomes" id="UP000767291">
    <property type="component" value="Unassembled WGS sequence"/>
</dbReference>
<dbReference type="RefSeq" id="WP_209455363.1">
    <property type="nucleotide sequence ID" value="NZ_BAAACS010000017.1"/>
</dbReference>
<comment type="caution">
    <text evidence="1">The sequence shown here is derived from an EMBL/GenBank/DDBJ whole genome shotgun (WGS) entry which is preliminary data.</text>
</comment>
<gene>
    <name evidence="1" type="ORF">J2Z43_000092</name>
</gene>
<keyword evidence="2" id="KW-1185">Reference proteome</keyword>
<evidence type="ECO:0000313" key="1">
    <source>
        <dbReference type="EMBL" id="MBP1853702.1"/>
    </source>
</evidence>
<accession>A0ABS4E6Y7</accession>